<dbReference type="Gene3D" id="1.20.1560.10">
    <property type="entry name" value="ABC transporter type 1, transmembrane domain"/>
    <property type="match status" value="1"/>
</dbReference>
<dbReference type="PROSITE" id="PS00211">
    <property type="entry name" value="ABC_TRANSPORTER_1"/>
    <property type="match status" value="1"/>
</dbReference>
<evidence type="ECO:0000259" key="11">
    <source>
        <dbReference type="PROSITE" id="PS50893"/>
    </source>
</evidence>
<evidence type="ECO:0000256" key="5">
    <source>
        <dbReference type="ARBA" id="ARBA00022741"/>
    </source>
</evidence>
<dbReference type="InterPro" id="IPR003439">
    <property type="entry name" value="ABC_transporter-like_ATP-bd"/>
</dbReference>
<dbReference type="RefSeq" id="WP_073590990.1">
    <property type="nucleotide sequence ID" value="NZ_FRFD01000015.1"/>
</dbReference>
<dbReference type="STRING" id="1121345.SAMN02745217_04365"/>
<accession>A0A1M7YMT1</accession>
<keyword evidence="7 10" id="KW-1133">Transmembrane helix</keyword>
<evidence type="ECO:0000256" key="8">
    <source>
        <dbReference type="ARBA" id="ARBA00023136"/>
    </source>
</evidence>
<comment type="subcellular location">
    <subcellularLocation>
        <location evidence="1">Cell membrane</location>
        <topology evidence="1">Multi-pass membrane protein</topology>
    </subcellularLocation>
</comment>
<keyword evidence="9" id="KW-0175">Coiled coil</keyword>
<feature type="transmembrane region" description="Helical" evidence="10">
    <location>
        <begin position="50"/>
        <end position="68"/>
    </location>
</feature>
<evidence type="ECO:0000256" key="4">
    <source>
        <dbReference type="ARBA" id="ARBA00022692"/>
    </source>
</evidence>
<feature type="domain" description="ABC transmembrane type-1" evidence="12">
    <location>
        <begin position="16"/>
        <end position="297"/>
    </location>
</feature>
<keyword evidence="2" id="KW-0813">Transport</keyword>
<dbReference type="GO" id="GO:0005886">
    <property type="term" value="C:plasma membrane"/>
    <property type="evidence" value="ECO:0007669"/>
    <property type="project" value="UniProtKB-SubCell"/>
</dbReference>
<evidence type="ECO:0000256" key="6">
    <source>
        <dbReference type="ARBA" id="ARBA00022840"/>
    </source>
</evidence>
<dbReference type="SMART" id="SM00382">
    <property type="entry name" value="AAA"/>
    <property type="match status" value="1"/>
</dbReference>
<dbReference type="InterPro" id="IPR017871">
    <property type="entry name" value="ABC_transporter-like_CS"/>
</dbReference>
<evidence type="ECO:0000313" key="13">
    <source>
        <dbReference type="EMBL" id="SHO53910.1"/>
    </source>
</evidence>
<dbReference type="GO" id="GO:0016887">
    <property type="term" value="F:ATP hydrolysis activity"/>
    <property type="evidence" value="ECO:0007669"/>
    <property type="project" value="InterPro"/>
</dbReference>
<gene>
    <name evidence="13" type="ORF">SAMN02745217_04365</name>
</gene>
<dbReference type="GO" id="GO:0015421">
    <property type="term" value="F:ABC-type oligopeptide transporter activity"/>
    <property type="evidence" value="ECO:0007669"/>
    <property type="project" value="TreeGrafter"/>
</dbReference>
<dbReference type="PROSITE" id="PS50929">
    <property type="entry name" value="ABC_TM1F"/>
    <property type="match status" value="1"/>
</dbReference>
<keyword evidence="8 10" id="KW-0472">Membrane</keyword>
<dbReference type="Pfam" id="PF00005">
    <property type="entry name" value="ABC_tran"/>
    <property type="match status" value="1"/>
</dbReference>
<dbReference type="InterPro" id="IPR011527">
    <property type="entry name" value="ABC1_TM_dom"/>
</dbReference>
<sequence>MKISSYIKKYWYIYTVAIVCMIISVGLDMLSPRILKHIIDDVIVDGKVKLLTKFLFIILIIGVGRAIFNYFKELLFDSVSSKIGADIRRKLFNHVQSLSLDYFDKNNTGELMSRLKDDVDKVWGGVGFIGMLVVEVVLQVVLVLYSMFSLSPKLTLIPLVVMPVVAFIAIRMEKRLDNVYEEISEENAKLNLVAQENLAGVRTVKAFAREKFEITKFLSHNKRYYDLNMRQSKVLIKYNPYFQFITRLLPVTIIVAGGFLVIKDDISLGTLGAFAEYANNIVWPMEMIGWLFNDLAAAAASTKRINKIMKEQPTVVSKENPVPLDKALGEVSFENVSFAINDTPILKNISFDIKPGKTLGIMGATGSGKTSVINLLQRFYETTEGNIKLDGINVKDLSLKDLRKNMALVMQDVFLFSDTVTENVKMGKRSLLTDQEVMNAVEKAQASDFIEKMDDRYETVIGERGVGLSGGQKQRISIARALSKDAPVLILDDSTSALDMETEHLIQKSLNELADTTKVVIAHRISAVRNADEIIFLEDGAIAERGTHESLLEKKGLYYKTYMAQYGEYLEDTSLAV</sequence>
<dbReference type="PANTHER" id="PTHR43394">
    <property type="entry name" value="ATP-DEPENDENT PERMEASE MDL1, MITOCHONDRIAL"/>
    <property type="match status" value="1"/>
</dbReference>
<reference evidence="13 14" key="1">
    <citation type="submission" date="2016-12" db="EMBL/GenBank/DDBJ databases">
        <authorList>
            <person name="Song W.-J."/>
            <person name="Kurnit D.M."/>
        </authorList>
    </citation>
    <scope>NUCLEOTIDE SEQUENCE [LARGE SCALE GENOMIC DNA]</scope>
    <source>
        <strain evidence="13 14">DSM 12503</strain>
    </source>
</reference>
<evidence type="ECO:0000259" key="12">
    <source>
        <dbReference type="PROSITE" id="PS50929"/>
    </source>
</evidence>
<name>A0A1M7YMT1_9FIRM</name>
<dbReference type="SUPFAM" id="SSF52540">
    <property type="entry name" value="P-loop containing nucleoside triphosphate hydrolases"/>
    <property type="match status" value="1"/>
</dbReference>
<keyword evidence="4 10" id="KW-0812">Transmembrane</keyword>
<organism evidence="13 14">
    <name type="scientific">Anaerocolumna xylanovorans DSM 12503</name>
    <dbReference type="NCBI Taxonomy" id="1121345"/>
    <lineage>
        <taxon>Bacteria</taxon>
        <taxon>Bacillati</taxon>
        <taxon>Bacillota</taxon>
        <taxon>Clostridia</taxon>
        <taxon>Lachnospirales</taxon>
        <taxon>Lachnospiraceae</taxon>
        <taxon>Anaerocolumna</taxon>
    </lineage>
</organism>
<evidence type="ECO:0000256" key="9">
    <source>
        <dbReference type="SAM" id="Coils"/>
    </source>
</evidence>
<dbReference type="FunFam" id="3.40.50.300:FF:000221">
    <property type="entry name" value="Multidrug ABC transporter ATP-binding protein"/>
    <property type="match status" value="1"/>
</dbReference>
<dbReference type="PANTHER" id="PTHR43394:SF1">
    <property type="entry name" value="ATP-BINDING CASSETTE SUB-FAMILY B MEMBER 10, MITOCHONDRIAL"/>
    <property type="match status" value="1"/>
</dbReference>
<dbReference type="InterPro" id="IPR036640">
    <property type="entry name" value="ABC1_TM_sf"/>
</dbReference>
<dbReference type="AlphaFoldDB" id="A0A1M7YMT1"/>
<dbReference type="InterPro" id="IPR027417">
    <property type="entry name" value="P-loop_NTPase"/>
</dbReference>
<evidence type="ECO:0000256" key="3">
    <source>
        <dbReference type="ARBA" id="ARBA00022475"/>
    </source>
</evidence>
<feature type="coiled-coil region" evidence="9">
    <location>
        <begin position="169"/>
        <end position="196"/>
    </location>
</feature>
<feature type="transmembrane region" description="Helical" evidence="10">
    <location>
        <begin position="241"/>
        <end position="261"/>
    </location>
</feature>
<evidence type="ECO:0000313" key="14">
    <source>
        <dbReference type="Proteomes" id="UP000184612"/>
    </source>
</evidence>
<proteinExistence type="predicted"/>
<feature type="domain" description="ABC transporter" evidence="11">
    <location>
        <begin position="331"/>
        <end position="564"/>
    </location>
</feature>
<keyword evidence="3" id="KW-1003">Cell membrane</keyword>
<protein>
    <submittedName>
        <fullName evidence="13">ATP-binding cassette, subfamily B</fullName>
    </submittedName>
</protein>
<dbReference type="PROSITE" id="PS50893">
    <property type="entry name" value="ABC_TRANSPORTER_2"/>
    <property type="match status" value="1"/>
</dbReference>
<dbReference type="SUPFAM" id="SSF90123">
    <property type="entry name" value="ABC transporter transmembrane region"/>
    <property type="match status" value="1"/>
</dbReference>
<evidence type="ECO:0000256" key="2">
    <source>
        <dbReference type="ARBA" id="ARBA00022448"/>
    </source>
</evidence>
<dbReference type="InterPro" id="IPR003593">
    <property type="entry name" value="AAA+_ATPase"/>
</dbReference>
<feature type="transmembrane region" description="Helical" evidence="10">
    <location>
        <begin position="122"/>
        <end position="148"/>
    </location>
</feature>
<evidence type="ECO:0000256" key="10">
    <source>
        <dbReference type="SAM" id="Phobius"/>
    </source>
</evidence>
<feature type="transmembrane region" description="Helical" evidence="10">
    <location>
        <begin position="154"/>
        <end position="170"/>
    </location>
</feature>
<dbReference type="Proteomes" id="UP000184612">
    <property type="component" value="Unassembled WGS sequence"/>
</dbReference>
<dbReference type="OrthoDB" id="9762778at2"/>
<dbReference type="Gene3D" id="3.40.50.300">
    <property type="entry name" value="P-loop containing nucleotide triphosphate hydrolases"/>
    <property type="match status" value="1"/>
</dbReference>
<evidence type="ECO:0000256" key="7">
    <source>
        <dbReference type="ARBA" id="ARBA00022989"/>
    </source>
</evidence>
<dbReference type="EMBL" id="FRFD01000015">
    <property type="protein sequence ID" value="SHO53910.1"/>
    <property type="molecule type" value="Genomic_DNA"/>
</dbReference>
<keyword evidence="5" id="KW-0547">Nucleotide-binding</keyword>
<keyword evidence="14" id="KW-1185">Reference proteome</keyword>
<evidence type="ECO:0000256" key="1">
    <source>
        <dbReference type="ARBA" id="ARBA00004651"/>
    </source>
</evidence>
<dbReference type="InterPro" id="IPR039421">
    <property type="entry name" value="Type_1_exporter"/>
</dbReference>
<dbReference type="CDD" id="cd18542">
    <property type="entry name" value="ABC_6TM_YknU_like"/>
    <property type="match status" value="1"/>
</dbReference>
<feature type="transmembrane region" description="Helical" evidence="10">
    <location>
        <begin position="12"/>
        <end position="30"/>
    </location>
</feature>
<dbReference type="GO" id="GO:0005524">
    <property type="term" value="F:ATP binding"/>
    <property type="evidence" value="ECO:0007669"/>
    <property type="project" value="UniProtKB-KW"/>
</dbReference>
<keyword evidence="6 13" id="KW-0067">ATP-binding</keyword>
<dbReference type="Pfam" id="PF00664">
    <property type="entry name" value="ABC_membrane"/>
    <property type="match status" value="1"/>
</dbReference>